<feature type="transmembrane region" description="Helical" evidence="1">
    <location>
        <begin position="352"/>
        <end position="370"/>
    </location>
</feature>
<feature type="transmembrane region" description="Helical" evidence="1">
    <location>
        <begin position="376"/>
        <end position="397"/>
    </location>
</feature>
<evidence type="ECO:0000313" key="3">
    <source>
        <dbReference type="Proteomes" id="UP000051727"/>
    </source>
</evidence>
<reference evidence="2 3" key="1">
    <citation type="journal article" date="2015" name="Genome Announc.">
        <title>Expanding the biotechnology potential of lactobacilli through comparative genomics of 213 strains and associated genera.</title>
        <authorList>
            <person name="Sun Z."/>
            <person name="Harris H.M."/>
            <person name="McCann A."/>
            <person name="Guo C."/>
            <person name="Argimon S."/>
            <person name="Zhang W."/>
            <person name="Yang X."/>
            <person name="Jeffery I.B."/>
            <person name="Cooney J.C."/>
            <person name="Kagawa T.F."/>
            <person name="Liu W."/>
            <person name="Song Y."/>
            <person name="Salvetti E."/>
            <person name="Wrobel A."/>
            <person name="Rasinkangas P."/>
            <person name="Parkhill J."/>
            <person name="Rea M.C."/>
            <person name="O'Sullivan O."/>
            <person name="Ritari J."/>
            <person name="Douillard F.P."/>
            <person name="Paul Ross R."/>
            <person name="Yang R."/>
            <person name="Briner A.E."/>
            <person name="Felis G.E."/>
            <person name="de Vos W.M."/>
            <person name="Barrangou R."/>
            <person name="Klaenhammer T.R."/>
            <person name="Caufield P.W."/>
            <person name="Cui Y."/>
            <person name="Zhang H."/>
            <person name="O'Toole P.W."/>
        </authorList>
    </citation>
    <scope>NUCLEOTIDE SEQUENCE [LARGE SCALE GENOMIC DNA]</scope>
    <source>
        <strain evidence="2 3">ATCC 27304</strain>
    </source>
</reference>
<dbReference type="GO" id="GO:0016020">
    <property type="term" value="C:membrane"/>
    <property type="evidence" value="ECO:0007669"/>
    <property type="project" value="InterPro"/>
</dbReference>
<keyword evidence="1" id="KW-1133">Transmembrane helix</keyword>
<dbReference type="PATRIC" id="fig|1618.3.peg.16"/>
<evidence type="ECO:0000313" key="2">
    <source>
        <dbReference type="EMBL" id="KRN34222.1"/>
    </source>
</evidence>
<gene>
    <name evidence="2" type="ORF">IV36_GL000016</name>
</gene>
<keyword evidence="1" id="KW-0472">Membrane</keyword>
<feature type="transmembrane region" description="Helical" evidence="1">
    <location>
        <begin position="60"/>
        <end position="79"/>
    </location>
</feature>
<dbReference type="RefSeq" id="WP_056990157.1">
    <property type="nucleotide sequence ID" value="NZ_JBDNJW010000006.1"/>
</dbReference>
<accession>A0A0R2G1S7</accession>
<feature type="transmembrane region" description="Helical" evidence="1">
    <location>
        <begin position="279"/>
        <end position="296"/>
    </location>
</feature>
<dbReference type="AlphaFoldDB" id="A0A0R2G1S7"/>
<keyword evidence="1" id="KW-0812">Transmembrane</keyword>
<feature type="transmembrane region" description="Helical" evidence="1">
    <location>
        <begin position="130"/>
        <end position="153"/>
    </location>
</feature>
<comment type="caution">
    <text evidence="2">The sequence shown here is derived from an EMBL/GenBank/DDBJ whole genome shotgun (WGS) entry which is preliminary data.</text>
</comment>
<proteinExistence type="predicted"/>
<evidence type="ECO:0000256" key="1">
    <source>
        <dbReference type="SAM" id="Phobius"/>
    </source>
</evidence>
<dbReference type="EMBL" id="JQAR01000001">
    <property type="protein sequence ID" value="KRN34222.1"/>
    <property type="molecule type" value="Genomic_DNA"/>
</dbReference>
<dbReference type="STRING" id="1618.IV36_GL000016"/>
<protein>
    <submittedName>
        <fullName evidence="2">Protein ecsB</fullName>
    </submittedName>
</protein>
<dbReference type="Pfam" id="PF05975">
    <property type="entry name" value="EcsB"/>
    <property type="match status" value="1"/>
</dbReference>
<dbReference type="InterPro" id="IPR010288">
    <property type="entry name" value="EcsB_ABC"/>
</dbReference>
<organism evidence="2 3">
    <name type="scientific">Liquorilactobacillus mali</name>
    <dbReference type="NCBI Taxonomy" id="1618"/>
    <lineage>
        <taxon>Bacteria</taxon>
        <taxon>Bacillati</taxon>
        <taxon>Bacillota</taxon>
        <taxon>Bacilli</taxon>
        <taxon>Lactobacillales</taxon>
        <taxon>Lactobacillaceae</taxon>
        <taxon>Liquorilactobacillus</taxon>
    </lineage>
</organism>
<feature type="transmembrane region" description="Helical" evidence="1">
    <location>
        <begin position="302"/>
        <end position="325"/>
    </location>
</feature>
<feature type="transmembrane region" description="Helical" evidence="1">
    <location>
        <begin position="100"/>
        <end position="124"/>
    </location>
</feature>
<dbReference type="PIRSF" id="PIRSF037259">
    <property type="entry name" value="EcsB_ABC"/>
    <property type="match status" value="1"/>
</dbReference>
<name>A0A0R2G1S7_9LACO</name>
<sequence length="401" mass="46821">MNEIWNRRLKKYQSMLLRYSKYILNDHFVLALLFFAGGLGLAYSNFVRNLPQKAFWWEQPILIIILFLLLHVGKLASLLEEADKIFLLPKDYQMKDYLKLALKHSTLVSCATQLICMLVLAPFILRGLQWSFGMWCTLLVVQCLLKLSCLTLVVTSAYDTNVKQFLQQFCFRLTLLIVLAVGLYLNLILSLLFSLILAVVTNYFFNKASQRHVFKWNDVVVYEKGRLMTLYRFINMFTDVPQIVGQTKRRKIFDFLLRSTSGNIYLFLYSRSFIRQSSFSGLFLRLLFLAGIIIFFSPNYLFSLLIACLFLYLIGIQLFGLYLTFEDNVFTHIYPIDESQQSFAFKKLLRKILLLAWIILNVIAVAKPLFKVEYLLIPVISLGEIYLITGIFLRNYIKKNT</sequence>
<dbReference type="Proteomes" id="UP000051727">
    <property type="component" value="Unassembled WGS sequence"/>
</dbReference>
<dbReference type="OrthoDB" id="2447941at2"/>